<dbReference type="InterPro" id="IPR000031">
    <property type="entry name" value="PurE_dom"/>
</dbReference>
<keyword evidence="3" id="KW-0658">Purine biosynthesis</keyword>
<organism evidence="5 6">
    <name type="scientific">Eragrostis curvula</name>
    <name type="common">weeping love grass</name>
    <dbReference type="NCBI Taxonomy" id="38414"/>
    <lineage>
        <taxon>Eukaryota</taxon>
        <taxon>Viridiplantae</taxon>
        <taxon>Streptophyta</taxon>
        <taxon>Embryophyta</taxon>
        <taxon>Tracheophyta</taxon>
        <taxon>Spermatophyta</taxon>
        <taxon>Magnoliopsida</taxon>
        <taxon>Liliopsida</taxon>
        <taxon>Poales</taxon>
        <taxon>Poaceae</taxon>
        <taxon>PACMAD clade</taxon>
        <taxon>Chloridoideae</taxon>
        <taxon>Eragrostideae</taxon>
        <taxon>Eragrostidinae</taxon>
        <taxon>Eragrostis</taxon>
    </lineage>
</organism>
<dbReference type="SMART" id="SM01001">
    <property type="entry name" value="AIRC"/>
    <property type="match status" value="1"/>
</dbReference>
<proteinExistence type="predicted"/>
<protein>
    <recommendedName>
        <fullName evidence="2">phosphoribosylaminoimidazole carboxylase</fullName>
        <ecNumber evidence="2">4.1.1.21</ecNumber>
    </recommendedName>
</protein>
<dbReference type="EMBL" id="RWGY01000026">
    <property type="protein sequence ID" value="TVU21237.1"/>
    <property type="molecule type" value="Genomic_DNA"/>
</dbReference>
<evidence type="ECO:0000256" key="3">
    <source>
        <dbReference type="ARBA" id="ARBA00022755"/>
    </source>
</evidence>
<feature type="domain" description="PurE" evidence="4">
    <location>
        <begin position="40"/>
        <end position="157"/>
    </location>
</feature>
<dbReference type="Pfam" id="PF00731">
    <property type="entry name" value="AIRC"/>
    <property type="match status" value="1"/>
</dbReference>
<comment type="pathway">
    <text evidence="1">Purine metabolism; IMP biosynthesis via de novo pathway; 5-amino-1-(5-phospho-D-ribosyl)imidazole-4-carboxylate from 5-amino-1-(5-phospho-D-ribosyl)imidazole (carboxylase route): step 1/1.</text>
</comment>
<dbReference type="AlphaFoldDB" id="A0A5J9UD23"/>
<dbReference type="InterPro" id="IPR024694">
    <property type="entry name" value="PurE_prokaryotes"/>
</dbReference>
<dbReference type="GO" id="GO:0004638">
    <property type="term" value="F:phosphoribosylaminoimidazole carboxylase activity"/>
    <property type="evidence" value="ECO:0007669"/>
    <property type="project" value="UniProtKB-EC"/>
</dbReference>
<evidence type="ECO:0000259" key="4">
    <source>
        <dbReference type="SMART" id="SM01001"/>
    </source>
</evidence>
<evidence type="ECO:0000313" key="6">
    <source>
        <dbReference type="Proteomes" id="UP000324897"/>
    </source>
</evidence>
<dbReference type="EC" id="4.1.1.21" evidence="2"/>
<gene>
    <name evidence="5" type="ORF">EJB05_30862</name>
</gene>
<accession>A0A5J9UD23</accession>
<evidence type="ECO:0000256" key="1">
    <source>
        <dbReference type="ARBA" id="ARBA00004747"/>
    </source>
</evidence>
<evidence type="ECO:0000313" key="5">
    <source>
        <dbReference type="EMBL" id="TVU21237.1"/>
    </source>
</evidence>
<dbReference type="GO" id="GO:0006189">
    <property type="term" value="P:'de novo' IMP biosynthetic process"/>
    <property type="evidence" value="ECO:0007669"/>
    <property type="project" value="UniProtKB-UniPathway"/>
</dbReference>
<dbReference type="OrthoDB" id="1738247at2759"/>
<dbReference type="Gene3D" id="3.40.50.1970">
    <property type="match status" value="1"/>
</dbReference>
<dbReference type="Gramene" id="TVU21237">
    <property type="protein sequence ID" value="TVU21237"/>
    <property type="gene ID" value="EJB05_30862"/>
</dbReference>
<dbReference type="SUPFAM" id="SSF52255">
    <property type="entry name" value="N5-CAIR mutase (phosphoribosylaminoimidazole carboxylase, PurE)"/>
    <property type="match status" value="1"/>
</dbReference>
<dbReference type="PANTHER" id="PTHR23046:SF2">
    <property type="entry name" value="PHOSPHORIBOSYLAMINOIMIDAZOLE CARBOXYLASE"/>
    <property type="match status" value="1"/>
</dbReference>
<dbReference type="UniPathway" id="UPA00074">
    <property type="reaction ID" value="UER00130"/>
</dbReference>
<name>A0A5J9UD23_9POAL</name>
<keyword evidence="6" id="KW-1185">Reference proteome</keyword>
<comment type="caution">
    <text evidence="5">The sequence shown here is derived from an EMBL/GenBank/DDBJ whole genome shotgun (WGS) entry which is preliminary data.</text>
</comment>
<feature type="non-terminal residue" evidence="5">
    <location>
        <position position="167"/>
    </location>
</feature>
<dbReference type="PANTHER" id="PTHR23046">
    <property type="entry name" value="PHOSPHORIBOSYLAMINOIMIDAZOLE CARBOXYLASE CATALYTIC SUBUNIT"/>
    <property type="match status" value="1"/>
</dbReference>
<reference evidence="5 6" key="1">
    <citation type="journal article" date="2019" name="Sci. Rep.">
        <title>A high-quality genome of Eragrostis curvula grass provides insights into Poaceae evolution and supports new strategies to enhance forage quality.</title>
        <authorList>
            <person name="Carballo J."/>
            <person name="Santos B.A.C.M."/>
            <person name="Zappacosta D."/>
            <person name="Garbus I."/>
            <person name="Selva J.P."/>
            <person name="Gallo C.A."/>
            <person name="Diaz A."/>
            <person name="Albertini E."/>
            <person name="Caccamo M."/>
            <person name="Echenique V."/>
        </authorList>
    </citation>
    <scope>NUCLEOTIDE SEQUENCE [LARGE SCALE GENOMIC DNA]</scope>
    <source>
        <strain evidence="6">cv. Victoria</strain>
        <tissue evidence="5">Leaf</tissue>
    </source>
</reference>
<evidence type="ECO:0000256" key="2">
    <source>
        <dbReference type="ARBA" id="ARBA00012329"/>
    </source>
</evidence>
<sequence length="167" mass="18486">MHVPRFHGAEVIHGHCHRQAERGEPVAIYMAKLALWRFTGVVAYEVLGEACFVLAHQVFQRALNIRGASVHCMEIQTYGSKGGWGILQLWGCKITLGYVVAKIRTSTRKMPKGILVATVAIGNAENAGLLAIRILATRDPELADMVIRYQNNLRDSAMEKAKGLRGY</sequence>
<dbReference type="Proteomes" id="UP000324897">
    <property type="component" value="Unassembled WGS sequence"/>
</dbReference>